<gene>
    <name evidence="1" type="ORF">SLS62_003316</name>
</gene>
<evidence type="ECO:0000313" key="1">
    <source>
        <dbReference type="EMBL" id="KAK7754756.1"/>
    </source>
</evidence>
<accession>A0AAN9UWF5</accession>
<organism evidence="1 2">
    <name type="scientific">Diatrype stigma</name>
    <dbReference type="NCBI Taxonomy" id="117547"/>
    <lineage>
        <taxon>Eukaryota</taxon>
        <taxon>Fungi</taxon>
        <taxon>Dikarya</taxon>
        <taxon>Ascomycota</taxon>
        <taxon>Pezizomycotina</taxon>
        <taxon>Sordariomycetes</taxon>
        <taxon>Xylariomycetidae</taxon>
        <taxon>Xylariales</taxon>
        <taxon>Diatrypaceae</taxon>
        <taxon>Diatrype</taxon>
    </lineage>
</organism>
<keyword evidence="2" id="KW-1185">Reference proteome</keyword>
<protein>
    <recommendedName>
        <fullName evidence="3">SWIM-type domain-containing protein</fullName>
    </recommendedName>
</protein>
<dbReference type="Proteomes" id="UP001320420">
    <property type="component" value="Unassembled WGS sequence"/>
</dbReference>
<sequence>MKNLNTALLEARKRASNGRYRVKSQHTGCTGIVSKRGTGTPTNLTIKHAINCDCLDVRLTDLCKHANRMVRQGRVQRARKFDLVLALKLRSRLPRALRLRHAGGQAREMADDGEDEDVLRVIEFNGDQTLTEMWNSPEAYRKRKVWQDW</sequence>
<reference evidence="1 2" key="1">
    <citation type="submission" date="2024-02" db="EMBL/GenBank/DDBJ databases">
        <title>De novo assembly and annotation of 12 fungi associated with fruit tree decline syndrome in Ontario, Canada.</title>
        <authorList>
            <person name="Sulman M."/>
            <person name="Ellouze W."/>
            <person name="Ilyukhin E."/>
        </authorList>
    </citation>
    <scope>NUCLEOTIDE SEQUENCE [LARGE SCALE GENOMIC DNA]</scope>
    <source>
        <strain evidence="1 2">M11/M66-122</strain>
    </source>
</reference>
<proteinExistence type="predicted"/>
<evidence type="ECO:0000313" key="2">
    <source>
        <dbReference type="Proteomes" id="UP001320420"/>
    </source>
</evidence>
<dbReference type="AlphaFoldDB" id="A0AAN9UWF5"/>
<comment type="caution">
    <text evidence="1">The sequence shown here is derived from an EMBL/GenBank/DDBJ whole genome shotgun (WGS) entry which is preliminary data.</text>
</comment>
<name>A0AAN9UWF5_9PEZI</name>
<evidence type="ECO:0008006" key="3">
    <source>
        <dbReference type="Google" id="ProtNLM"/>
    </source>
</evidence>
<dbReference type="EMBL" id="JAKJXP020000018">
    <property type="protein sequence ID" value="KAK7754756.1"/>
    <property type="molecule type" value="Genomic_DNA"/>
</dbReference>